<dbReference type="EMBL" id="JAKOGI010000032">
    <property type="protein sequence ID" value="KAJ8448188.1"/>
    <property type="molecule type" value="Genomic_DNA"/>
</dbReference>
<feature type="region of interest" description="Disordered" evidence="1">
    <location>
        <begin position="126"/>
        <end position="152"/>
    </location>
</feature>
<comment type="caution">
    <text evidence="2">The sequence shown here is derived from an EMBL/GenBank/DDBJ whole genome shotgun (WGS) entry which is preliminary data.</text>
</comment>
<feature type="compositionally biased region" description="Polar residues" evidence="1">
    <location>
        <begin position="170"/>
        <end position="189"/>
    </location>
</feature>
<evidence type="ECO:0000313" key="3">
    <source>
        <dbReference type="Proteomes" id="UP001153076"/>
    </source>
</evidence>
<reference evidence="2" key="1">
    <citation type="submission" date="2022-04" db="EMBL/GenBank/DDBJ databases">
        <title>Carnegiea gigantea Genome sequencing and assembly v2.</title>
        <authorList>
            <person name="Copetti D."/>
            <person name="Sanderson M.J."/>
            <person name="Burquez A."/>
            <person name="Wojciechowski M.F."/>
        </authorList>
    </citation>
    <scope>NUCLEOTIDE SEQUENCE</scope>
    <source>
        <strain evidence="2">SGP5-SGP5p</strain>
        <tissue evidence="2">Aerial part</tissue>
    </source>
</reference>
<organism evidence="2 3">
    <name type="scientific">Carnegiea gigantea</name>
    <dbReference type="NCBI Taxonomy" id="171969"/>
    <lineage>
        <taxon>Eukaryota</taxon>
        <taxon>Viridiplantae</taxon>
        <taxon>Streptophyta</taxon>
        <taxon>Embryophyta</taxon>
        <taxon>Tracheophyta</taxon>
        <taxon>Spermatophyta</taxon>
        <taxon>Magnoliopsida</taxon>
        <taxon>eudicotyledons</taxon>
        <taxon>Gunneridae</taxon>
        <taxon>Pentapetalae</taxon>
        <taxon>Caryophyllales</taxon>
        <taxon>Cactineae</taxon>
        <taxon>Cactaceae</taxon>
        <taxon>Cactoideae</taxon>
        <taxon>Echinocereeae</taxon>
        <taxon>Carnegiea</taxon>
    </lineage>
</organism>
<gene>
    <name evidence="2" type="ORF">Cgig2_031912</name>
</gene>
<accession>A0A9Q1KSR2</accession>
<proteinExistence type="predicted"/>
<protein>
    <submittedName>
        <fullName evidence="2">Uncharacterized protein</fullName>
    </submittedName>
</protein>
<evidence type="ECO:0000313" key="2">
    <source>
        <dbReference type="EMBL" id="KAJ8448188.1"/>
    </source>
</evidence>
<feature type="compositionally biased region" description="Polar residues" evidence="1">
    <location>
        <begin position="126"/>
        <end position="146"/>
    </location>
</feature>
<keyword evidence="3" id="KW-1185">Reference proteome</keyword>
<sequence length="189" mass="20777">MGMEAETKGKELNKDMETQNIRKFAEMWGDVVFIDKETSKKSSFASAKVVIDTLGTSPIEDEALLQIEDKGLRVSVFESKTVFTIIHTGPLNKEASSSSFGAPTLSRMVGANMEAEKVRDSCQQTKATQETRSCSQEAAKTNSPKTQLPREHNINCIEGRRAELLETPLDNGQLSNSSSTTITKEFQAP</sequence>
<dbReference type="AlphaFoldDB" id="A0A9Q1KSR2"/>
<feature type="region of interest" description="Disordered" evidence="1">
    <location>
        <begin position="166"/>
        <end position="189"/>
    </location>
</feature>
<name>A0A9Q1KSR2_9CARY</name>
<evidence type="ECO:0000256" key="1">
    <source>
        <dbReference type="SAM" id="MobiDB-lite"/>
    </source>
</evidence>
<dbReference type="Proteomes" id="UP001153076">
    <property type="component" value="Unassembled WGS sequence"/>
</dbReference>